<keyword evidence="1" id="KW-0472">Membrane</keyword>
<dbReference type="PANTHER" id="PTHR37544:SF1">
    <property type="entry name" value="PHOSPHORIBOSYLAMINOIMIDAZOLE-SUCCINOCARBOXAMIDE SYNTHASE"/>
    <property type="match status" value="1"/>
</dbReference>
<dbReference type="OrthoDB" id="5332281at2759"/>
<dbReference type="AlphaFoldDB" id="W9VDX3"/>
<dbReference type="VEuPathDB" id="FungiDB:A1O7_09153"/>
<dbReference type="EMBL" id="AMGW01000007">
    <property type="protein sequence ID" value="EXJ53817.1"/>
    <property type="molecule type" value="Genomic_DNA"/>
</dbReference>
<evidence type="ECO:0000313" key="2">
    <source>
        <dbReference type="EMBL" id="EXJ53817.1"/>
    </source>
</evidence>
<sequence length="1196" mass="129794">MATVALLVLWHLNGQYDGFALLTSNHYSWTYGPTAILVLIVAIWRQIDQYCKVLTPWTTLRRENAQADDSVSLDYVSPLQVLSLWSSFKNGHYVVSITVLSFLLLKLITLASTGLFFTDQRVLTASDVAFTTTTDFDGSAFNATSYLGVANPSYFYTAYADMVKGLADIEGTQGHLVYQVISPPPSAVSLNATMTAIVDVFVPSFNCGKAVVSANLQPANSTDQDPEDTLNLHSPACELLAGALPIYALNPALYECPKRQLSGLMQRVDCSGRNSTTLSGNWQLLTMTDMRYEQTVAKAPEDTLDGDFEASTWSTSIANITAIVCRPSYAIVRQSLTYDLSESPPTITVGDINDPRPRSLDGFRDEDLAQLFSSAYVDAALMFGNKADQPTAEEYPDTLFQTMAQVSGGNYEALLDQDIMIRAAEKVFGHVAAQIAAEVLVQSRTRSVAGEMSFPEERLYMRPFAVWMLAGGFSILIILSLFVFFGRPIKIVSRDPDHVTSMAWLLSRSPAFENLLMSCLSHGQPSLDRMLQEYEYSGALNADGILVSRVVVQAQPIDATTKRSTESTNDWWRPLFLQLPMVILSLVLPCILIAILEVLHRLSSRAGGIAILAGSGSLSTALSTRFMPALTLLLVATSFNALDFNIAVLAPYHALKTRSKGTKSSNCGPLLGKIPVAALWTALRNRYNSAFLSGLAALLGSLLTIVGSGLLTVEEVAMSAAAGSSFRMLDSFDQTWTNSVLNDNGAAVVSSLIEAANLSYPPNTYEDVAFPRLQLSDGYSGSVANTTLLNTNIPALRASLRCESLNSTQYNVTASFNSHILSSSIFVQAAYSLPPHCLLGGPGGNLSTLKFEYSFQLPSSTNASFMAKMLDLHVGPFSGPFADSSDEISPYTQPDNPVGCPSLGFIYGFANVNNIGRNTIATMVCYQVLEELQVNTTLATRDLTVPTSNPPIVGPDPFDDPLLTSTEARNITKNALSYRIQVHTDQSLSLFNQTQYSSSSIVGPAIVDNFFQAVFFGRTPLPQDAMRDSSAMSRQSVRTAIQAFYRRYMAQAISANMRVSLAPSTAAASASPNDLRATVLNIRTPVLRQNELSKIILQVLLGIMFLCGLTAVLLNPIKNVVPYNPCTIAGSAALLAGSRLVREAAKEYETLSVKDSEDLRLRLGWWESDDDVVADGDSGQEACGRRYGIDELNKIG</sequence>
<dbReference type="STRING" id="1182544.W9VDX3"/>
<feature type="transmembrane region" description="Helical" evidence="1">
    <location>
        <begin position="30"/>
        <end position="47"/>
    </location>
</feature>
<feature type="transmembrane region" description="Helical" evidence="1">
    <location>
        <begin position="575"/>
        <end position="596"/>
    </location>
</feature>
<reference evidence="2 3" key="1">
    <citation type="submission" date="2013-03" db="EMBL/GenBank/DDBJ databases">
        <title>The Genome Sequence of Cladophialophora yegresii CBS 114405.</title>
        <authorList>
            <consortium name="The Broad Institute Genomics Platform"/>
            <person name="Cuomo C."/>
            <person name="de Hoog S."/>
            <person name="Gorbushina A."/>
            <person name="Walker B."/>
            <person name="Young S.K."/>
            <person name="Zeng Q."/>
            <person name="Gargeya S."/>
            <person name="Fitzgerald M."/>
            <person name="Haas B."/>
            <person name="Abouelleil A."/>
            <person name="Allen A.W."/>
            <person name="Alvarado L."/>
            <person name="Arachchi H.M."/>
            <person name="Berlin A.M."/>
            <person name="Chapman S.B."/>
            <person name="Gainer-Dewar J."/>
            <person name="Goldberg J."/>
            <person name="Griggs A."/>
            <person name="Gujja S."/>
            <person name="Hansen M."/>
            <person name="Howarth C."/>
            <person name="Imamovic A."/>
            <person name="Ireland A."/>
            <person name="Larimer J."/>
            <person name="McCowan C."/>
            <person name="Murphy C."/>
            <person name="Pearson M."/>
            <person name="Poon T.W."/>
            <person name="Priest M."/>
            <person name="Roberts A."/>
            <person name="Saif S."/>
            <person name="Shea T."/>
            <person name="Sisk P."/>
            <person name="Sykes S."/>
            <person name="Wortman J."/>
            <person name="Nusbaum C."/>
            <person name="Birren B."/>
        </authorList>
    </citation>
    <scope>NUCLEOTIDE SEQUENCE [LARGE SCALE GENOMIC DNA]</scope>
    <source>
        <strain evidence="2 3">CBS 114405</strain>
    </source>
</reference>
<gene>
    <name evidence="2" type="ORF">A1O7_09153</name>
</gene>
<dbReference type="RefSeq" id="XP_007761332.1">
    <property type="nucleotide sequence ID" value="XM_007763142.1"/>
</dbReference>
<dbReference type="PANTHER" id="PTHR37544">
    <property type="entry name" value="SPRAY-RELATED"/>
    <property type="match status" value="1"/>
</dbReference>
<keyword evidence="1" id="KW-0812">Transmembrane</keyword>
<accession>W9VDX3</accession>
<feature type="transmembrane region" description="Helical" evidence="1">
    <location>
        <begin position="464"/>
        <end position="485"/>
    </location>
</feature>
<dbReference type="GeneID" id="19183717"/>
<comment type="caution">
    <text evidence="2">The sequence shown here is derived from an EMBL/GenBank/DDBJ whole genome shotgun (WGS) entry which is preliminary data.</text>
</comment>
<keyword evidence="1" id="KW-1133">Transmembrane helix</keyword>
<dbReference type="eggNOG" id="ENOG502QQ7D">
    <property type="taxonomic scope" value="Eukaryota"/>
</dbReference>
<organism evidence="2 3">
    <name type="scientific">Cladophialophora yegresii CBS 114405</name>
    <dbReference type="NCBI Taxonomy" id="1182544"/>
    <lineage>
        <taxon>Eukaryota</taxon>
        <taxon>Fungi</taxon>
        <taxon>Dikarya</taxon>
        <taxon>Ascomycota</taxon>
        <taxon>Pezizomycotina</taxon>
        <taxon>Eurotiomycetes</taxon>
        <taxon>Chaetothyriomycetidae</taxon>
        <taxon>Chaetothyriales</taxon>
        <taxon>Herpotrichiellaceae</taxon>
        <taxon>Cladophialophora</taxon>
    </lineage>
</organism>
<dbReference type="Pfam" id="PF11915">
    <property type="entry name" value="DUF3433"/>
    <property type="match status" value="2"/>
</dbReference>
<dbReference type="Proteomes" id="UP000019473">
    <property type="component" value="Unassembled WGS sequence"/>
</dbReference>
<protein>
    <submittedName>
        <fullName evidence="2">Uncharacterized protein</fullName>
    </submittedName>
</protein>
<feature type="transmembrane region" description="Helical" evidence="1">
    <location>
        <begin position="93"/>
        <end position="117"/>
    </location>
</feature>
<keyword evidence="3" id="KW-1185">Reference proteome</keyword>
<dbReference type="HOGENOM" id="CLU_003000_0_0_1"/>
<evidence type="ECO:0000313" key="3">
    <source>
        <dbReference type="Proteomes" id="UP000019473"/>
    </source>
</evidence>
<evidence type="ECO:0000256" key="1">
    <source>
        <dbReference type="SAM" id="Phobius"/>
    </source>
</evidence>
<dbReference type="InterPro" id="IPR021840">
    <property type="entry name" value="DUF3433"/>
</dbReference>
<feature type="transmembrane region" description="Helical" evidence="1">
    <location>
        <begin position="1095"/>
        <end position="1114"/>
    </location>
</feature>
<name>W9VDX3_9EURO</name>
<proteinExistence type="predicted"/>
<feature type="transmembrane region" description="Helical" evidence="1">
    <location>
        <begin position="626"/>
        <end position="650"/>
    </location>
</feature>
<feature type="transmembrane region" description="Helical" evidence="1">
    <location>
        <begin position="690"/>
        <end position="711"/>
    </location>
</feature>